<reference evidence="2 3" key="1">
    <citation type="journal article" date="2018" name="Nat. Ecol. Evol.">
        <title>Pezizomycetes genomes reveal the molecular basis of ectomycorrhizal truffle lifestyle.</title>
        <authorList>
            <person name="Murat C."/>
            <person name="Payen T."/>
            <person name="Noel B."/>
            <person name="Kuo A."/>
            <person name="Morin E."/>
            <person name="Chen J."/>
            <person name="Kohler A."/>
            <person name="Krizsan K."/>
            <person name="Balestrini R."/>
            <person name="Da Silva C."/>
            <person name="Montanini B."/>
            <person name="Hainaut M."/>
            <person name="Levati E."/>
            <person name="Barry K.W."/>
            <person name="Belfiori B."/>
            <person name="Cichocki N."/>
            <person name="Clum A."/>
            <person name="Dockter R.B."/>
            <person name="Fauchery L."/>
            <person name="Guy J."/>
            <person name="Iotti M."/>
            <person name="Le Tacon F."/>
            <person name="Lindquist E.A."/>
            <person name="Lipzen A."/>
            <person name="Malagnac F."/>
            <person name="Mello A."/>
            <person name="Molinier V."/>
            <person name="Miyauchi S."/>
            <person name="Poulain J."/>
            <person name="Riccioni C."/>
            <person name="Rubini A."/>
            <person name="Sitrit Y."/>
            <person name="Splivallo R."/>
            <person name="Traeger S."/>
            <person name="Wang M."/>
            <person name="Zifcakova L."/>
            <person name="Wipf D."/>
            <person name="Zambonelli A."/>
            <person name="Paolocci F."/>
            <person name="Nowrousian M."/>
            <person name="Ottonello S."/>
            <person name="Baldrian P."/>
            <person name="Spatafora J.W."/>
            <person name="Henrissat B."/>
            <person name="Nagy L.G."/>
            <person name="Aury J.M."/>
            <person name="Wincker P."/>
            <person name="Grigoriev I.V."/>
            <person name="Bonfante P."/>
            <person name="Martin F.M."/>
        </authorList>
    </citation>
    <scope>NUCLEOTIDE SEQUENCE [LARGE SCALE GENOMIC DNA]</scope>
    <source>
        <strain evidence="2 3">RN42</strain>
    </source>
</reference>
<proteinExistence type="predicted"/>
<evidence type="ECO:0000313" key="2">
    <source>
        <dbReference type="EMBL" id="RPA71563.1"/>
    </source>
</evidence>
<accession>A0A3N4HAN0</accession>
<dbReference type="AlphaFoldDB" id="A0A3N4HAN0"/>
<name>A0A3N4HAN0_ASCIM</name>
<evidence type="ECO:0000256" key="1">
    <source>
        <dbReference type="SAM" id="MobiDB-lite"/>
    </source>
</evidence>
<keyword evidence="3" id="KW-1185">Reference proteome</keyword>
<dbReference type="STRING" id="1160509.A0A3N4HAN0"/>
<dbReference type="OrthoDB" id="5329631at2759"/>
<dbReference type="EMBL" id="ML119918">
    <property type="protein sequence ID" value="RPA71563.1"/>
    <property type="molecule type" value="Genomic_DNA"/>
</dbReference>
<feature type="region of interest" description="Disordered" evidence="1">
    <location>
        <begin position="110"/>
        <end position="148"/>
    </location>
</feature>
<dbReference type="Proteomes" id="UP000275078">
    <property type="component" value="Unassembled WGS sequence"/>
</dbReference>
<gene>
    <name evidence="2" type="ORF">BJ508DRAFT_217920</name>
</gene>
<feature type="compositionally biased region" description="Acidic residues" evidence="1">
    <location>
        <begin position="111"/>
        <end position="123"/>
    </location>
</feature>
<protein>
    <submittedName>
        <fullName evidence="2">Uncharacterized protein</fullName>
    </submittedName>
</protein>
<evidence type="ECO:0000313" key="3">
    <source>
        <dbReference type="Proteomes" id="UP000275078"/>
    </source>
</evidence>
<sequence>MQRVQDGRPCYNWEKSYREANSTIRTDEQFREYADFIEANKYLPNGEKNVDTEKFAEQTGISGKSVFSRLGSIFFPESFPPCTMHLYYENVARAMFEHLAGRFFISRPGAVDEDSESDEETEEELGKGDKKQRKRKRKKKKKKRNAPRFIRRQGANAPFFANDDPYNVKPKHWTQMGRDTAASNSTYPDQLGEEMLNLETTFRKMKAANWQRFVFHQSPVYFKKYLPKEHYDEWMNMVEAMRLSTRKVLDELEIEEVRPRCPFICPDL</sequence>
<feature type="compositionally biased region" description="Basic residues" evidence="1">
    <location>
        <begin position="130"/>
        <end position="148"/>
    </location>
</feature>
<organism evidence="2 3">
    <name type="scientific">Ascobolus immersus RN42</name>
    <dbReference type="NCBI Taxonomy" id="1160509"/>
    <lineage>
        <taxon>Eukaryota</taxon>
        <taxon>Fungi</taxon>
        <taxon>Dikarya</taxon>
        <taxon>Ascomycota</taxon>
        <taxon>Pezizomycotina</taxon>
        <taxon>Pezizomycetes</taxon>
        <taxon>Pezizales</taxon>
        <taxon>Ascobolaceae</taxon>
        <taxon>Ascobolus</taxon>
    </lineage>
</organism>